<keyword evidence="2" id="KW-1185">Reference proteome</keyword>
<dbReference type="AlphaFoldDB" id="A0AAI8VAT7"/>
<reference evidence="1" key="1">
    <citation type="submission" date="2023-10" db="EMBL/GenBank/DDBJ databases">
        <authorList>
            <person name="Hackl T."/>
        </authorList>
    </citation>
    <scope>NUCLEOTIDE SEQUENCE</scope>
</reference>
<accession>A0AAI8VAT7</accession>
<organism evidence="1 2">
    <name type="scientific">Anthostomella pinea</name>
    <dbReference type="NCBI Taxonomy" id="933095"/>
    <lineage>
        <taxon>Eukaryota</taxon>
        <taxon>Fungi</taxon>
        <taxon>Dikarya</taxon>
        <taxon>Ascomycota</taxon>
        <taxon>Pezizomycotina</taxon>
        <taxon>Sordariomycetes</taxon>
        <taxon>Xylariomycetidae</taxon>
        <taxon>Xylariales</taxon>
        <taxon>Xylariaceae</taxon>
        <taxon>Anthostomella</taxon>
    </lineage>
</organism>
<dbReference type="Proteomes" id="UP001295740">
    <property type="component" value="Unassembled WGS sequence"/>
</dbReference>
<comment type="caution">
    <text evidence="1">The sequence shown here is derived from an EMBL/GenBank/DDBJ whole genome shotgun (WGS) entry which is preliminary data.</text>
</comment>
<sequence>MVMVIPVLLIYSRHRVFSDDNRFSHGKVLSGETSADCGLRAHLTATISMKPYMATPATGKKTLTNLTSQLVQPSRSYGVERKEETNHRR</sequence>
<evidence type="ECO:0000313" key="1">
    <source>
        <dbReference type="EMBL" id="CAJ2500995.1"/>
    </source>
</evidence>
<gene>
    <name evidence="1" type="ORF">KHLLAP_LOCUS1463</name>
</gene>
<evidence type="ECO:0000313" key="2">
    <source>
        <dbReference type="Proteomes" id="UP001295740"/>
    </source>
</evidence>
<protein>
    <submittedName>
        <fullName evidence="1">Uu.00g038480.m01.CDS01</fullName>
    </submittedName>
</protein>
<proteinExistence type="predicted"/>
<name>A0AAI8VAT7_9PEZI</name>
<dbReference type="EMBL" id="CAUWAG010000003">
    <property type="protein sequence ID" value="CAJ2500995.1"/>
    <property type="molecule type" value="Genomic_DNA"/>
</dbReference>